<dbReference type="Proteomes" id="UP001058290">
    <property type="component" value="Chromosome"/>
</dbReference>
<dbReference type="EMBL" id="CP104377">
    <property type="protein sequence ID" value="UXC18390.1"/>
    <property type="molecule type" value="Genomic_DNA"/>
</dbReference>
<gene>
    <name evidence="1" type="ORF">N4T19_22365</name>
</gene>
<evidence type="ECO:0000313" key="1">
    <source>
        <dbReference type="EMBL" id="UXC18390.1"/>
    </source>
</evidence>
<reference evidence="1" key="1">
    <citation type="submission" date="2022-09" db="EMBL/GenBank/DDBJ databases">
        <title>Bacterial diversity in gut of crayfish and pufferfish.</title>
        <authorList>
            <person name="Huang Y."/>
        </authorList>
    </citation>
    <scope>NUCLEOTIDE SEQUENCE</scope>
    <source>
        <strain evidence="1">PR12</strain>
    </source>
</reference>
<evidence type="ECO:0000313" key="2">
    <source>
        <dbReference type="Proteomes" id="UP001058290"/>
    </source>
</evidence>
<protein>
    <submittedName>
        <fullName evidence="1">Uncharacterized protein</fullName>
    </submittedName>
</protein>
<organism evidence="1 2">
    <name type="scientific">Comamonas squillarum</name>
    <dbReference type="NCBI Taxonomy" id="2977320"/>
    <lineage>
        <taxon>Bacteria</taxon>
        <taxon>Pseudomonadati</taxon>
        <taxon>Pseudomonadota</taxon>
        <taxon>Betaproteobacteria</taxon>
        <taxon>Burkholderiales</taxon>
        <taxon>Comamonadaceae</taxon>
        <taxon>Comamonas</taxon>
    </lineage>
</organism>
<proteinExistence type="predicted"/>
<keyword evidence="2" id="KW-1185">Reference proteome</keyword>
<sequence>MRHPPERRNIFNIGHCARFVDHRRRKSQQDACWLAHRIPHSTGRGCETVVVAASMSSQCPASAWGAGNKKQRFAGVFCETVAQ</sequence>
<dbReference type="RefSeq" id="WP_133248075.1">
    <property type="nucleotide sequence ID" value="NZ_CP104377.1"/>
</dbReference>
<name>A0ABY6A0D8_9BURK</name>
<accession>A0ABY6A0D8</accession>